<dbReference type="EMBL" id="SDGY01000005">
    <property type="protein sequence ID" value="TYC46226.1"/>
    <property type="molecule type" value="Genomic_DNA"/>
</dbReference>
<evidence type="ECO:0008006" key="4">
    <source>
        <dbReference type="Google" id="ProtNLM"/>
    </source>
</evidence>
<feature type="transmembrane region" description="Helical" evidence="1">
    <location>
        <begin position="49"/>
        <end position="68"/>
    </location>
</feature>
<proteinExistence type="predicted"/>
<feature type="transmembrane region" description="Helical" evidence="1">
    <location>
        <begin position="246"/>
        <end position="264"/>
    </location>
</feature>
<sequence length="272" mass="30049">MKQAIKLYGKIKSNQIILIALLGILVACFVGGINTYYGRSITNIGSDEGLGGLLLAIMLLASGASVYTDQTRHLNTWLSTQNVSRRQIFLSKLLWMVIGPILFSNIIDFGMSLASQTHNLSKVLDSNLDDSLEGLFLVSLVVLVSIILGPIWPKVIGSIFVLIVSSSIFELGANYIVFDATNVIDNKLITCFGILILLSISYYIVGTIGVESEHEIVRIPVLKWPIVVFVFLSTFVFNINENAFNLNSFILPVVLGLITFIFVFKPKLSWQK</sequence>
<feature type="transmembrane region" description="Helical" evidence="1">
    <location>
        <begin position="222"/>
        <end position="240"/>
    </location>
</feature>
<dbReference type="Proteomes" id="UP000442244">
    <property type="component" value="Unassembled WGS sequence"/>
</dbReference>
<comment type="caution">
    <text evidence="2">The sequence shown here is derived from an EMBL/GenBank/DDBJ whole genome shotgun (WGS) entry which is preliminary data.</text>
</comment>
<name>A0A6P2CLR2_9LACO</name>
<feature type="transmembrane region" description="Helical" evidence="1">
    <location>
        <begin position="16"/>
        <end position="37"/>
    </location>
</feature>
<dbReference type="OrthoDB" id="2144173at2"/>
<reference evidence="2 3" key="1">
    <citation type="submission" date="2019-01" db="EMBL/GenBank/DDBJ databases">
        <title>Leuconostoc litchii sp. nov., a novel lactic acid bacterium isolated from lychee.</title>
        <authorList>
            <person name="Wang L.-T."/>
        </authorList>
    </citation>
    <scope>NUCLEOTIDE SEQUENCE [LARGE SCALE GENOMIC DNA]</scope>
    <source>
        <strain evidence="2 3">MB7</strain>
    </source>
</reference>
<evidence type="ECO:0000256" key="1">
    <source>
        <dbReference type="SAM" id="Phobius"/>
    </source>
</evidence>
<evidence type="ECO:0000313" key="2">
    <source>
        <dbReference type="EMBL" id="TYC46226.1"/>
    </source>
</evidence>
<keyword evidence="1" id="KW-0812">Transmembrane</keyword>
<accession>A0A6P2CLR2</accession>
<keyword evidence="3" id="KW-1185">Reference proteome</keyword>
<keyword evidence="1" id="KW-1133">Transmembrane helix</keyword>
<protein>
    <recommendedName>
        <fullName evidence="4">ABC transporter permease</fullName>
    </recommendedName>
</protein>
<dbReference type="AlphaFoldDB" id="A0A6P2CLR2"/>
<feature type="transmembrane region" description="Helical" evidence="1">
    <location>
        <begin position="89"/>
        <end position="114"/>
    </location>
</feature>
<feature type="transmembrane region" description="Helical" evidence="1">
    <location>
        <begin position="134"/>
        <end position="152"/>
    </location>
</feature>
<gene>
    <name evidence="2" type="ORF">ESZ47_07040</name>
</gene>
<dbReference type="PROSITE" id="PS51257">
    <property type="entry name" value="PROKAR_LIPOPROTEIN"/>
    <property type="match status" value="1"/>
</dbReference>
<dbReference type="RefSeq" id="WP_148606070.1">
    <property type="nucleotide sequence ID" value="NZ_BSUV01000001.1"/>
</dbReference>
<organism evidence="2 3">
    <name type="scientific">Leuconostoc litchii</name>
    <dbReference type="NCBI Taxonomy" id="1981069"/>
    <lineage>
        <taxon>Bacteria</taxon>
        <taxon>Bacillati</taxon>
        <taxon>Bacillota</taxon>
        <taxon>Bacilli</taxon>
        <taxon>Lactobacillales</taxon>
        <taxon>Lactobacillaceae</taxon>
        <taxon>Leuconostoc</taxon>
    </lineage>
</organism>
<evidence type="ECO:0000313" key="3">
    <source>
        <dbReference type="Proteomes" id="UP000442244"/>
    </source>
</evidence>
<feature type="transmembrane region" description="Helical" evidence="1">
    <location>
        <begin position="189"/>
        <end position="210"/>
    </location>
</feature>
<keyword evidence="1" id="KW-0472">Membrane</keyword>
<feature type="transmembrane region" description="Helical" evidence="1">
    <location>
        <begin position="159"/>
        <end position="177"/>
    </location>
</feature>